<keyword evidence="1" id="KW-0732">Signal</keyword>
<organism evidence="2 3">
    <name type="scientific">Acrobeloides nanus</name>
    <dbReference type="NCBI Taxonomy" id="290746"/>
    <lineage>
        <taxon>Eukaryota</taxon>
        <taxon>Metazoa</taxon>
        <taxon>Ecdysozoa</taxon>
        <taxon>Nematoda</taxon>
        <taxon>Chromadorea</taxon>
        <taxon>Rhabditida</taxon>
        <taxon>Tylenchina</taxon>
        <taxon>Cephalobomorpha</taxon>
        <taxon>Cephaloboidea</taxon>
        <taxon>Cephalobidae</taxon>
        <taxon>Acrobeloides</taxon>
    </lineage>
</organism>
<dbReference type="AlphaFoldDB" id="A0A914CRS8"/>
<evidence type="ECO:0000256" key="1">
    <source>
        <dbReference type="SAM" id="SignalP"/>
    </source>
</evidence>
<keyword evidence="2" id="KW-1185">Reference proteome</keyword>
<protein>
    <submittedName>
        <fullName evidence="3">C-type lectin domain-containing protein</fullName>
    </submittedName>
</protein>
<accession>A0A914CRS8</accession>
<proteinExistence type="predicted"/>
<dbReference type="Proteomes" id="UP000887540">
    <property type="component" value="Unplaced"/>
</dbReference>
<dbReference type="WBParaSite" id="ACRNAN_scaffold13829.g27246.t1">
    <property type="protein sequence ID" value="ACRNAN_scaffold13829.g27246.t1"/>
    <property type="gene ID" value="ACRNAN_scaffold13829.g27246"/>
</dbReference>
<reference evidence="3" key="1">
    <citation type="submission" date="2022-11" db="UniProtKB">
        <authorList>
            <consortium name="WormBaseParasite"/>
        </authorList>
    </citation>
    <scope>IDENTIFICATION</scope>
</reference>
<sequence length="153" mass="16521">MSKILCLTAVFLLATIANAQVPFVKSLGRYNGPLLTGSPCFGHPNSVKTYDNCFVFVHSEEINNAQEAQNYCSSKGFGTLASIATASDKRVLMDGAKVHLPKVNEILVNGEGDTTHIMDIFSDETKPVTLAEMKGVPSFACQKICCWCNSCGH</sequence>
<feature type="chain" id="PRO_5038023297" evidence="1">
    <location>
        <begin position="20"/>
        <end position="153"/>
    </location>
</feature>
<evidence type="ECO:0000313" key="2">
    <source>
        <dbReference type="Proteomes" id="UP000887540"/>
    </source>
</evidence>
<dbReference type="SUPFAM" id="SSF56436">
    <property type="entry name" value="C-type lectin-like"/>
    <property type="match status" value="1"/>
</dbReference>
<feature type="signal peptide" evidence="1">
    <location>
        <begin position="1"/>
        <end position="19"/>
    </location>
</feature>
<dbReference type="InterPro" id="IPR016187">
    <property type="entry name" value="CTDL_fold"/>
</dbReference>
<evidence type="ECO:0000313" key="3">
    <source>
        <dbReference type="WBParaSite" id="ACRNAN_scaffold13829.g27246.t1"/>
    </source>
</evidence>
<name>A0A914CRS8_9BILA</name>